<comment type="caution">
    <text evidence="2">The sequence shown here is derived from an EMBL/GenBank/DDBJ whole genome shotgun (WGS) entry which is preliminary data.</text>
</comment>
<accession>A0A9P6ZNB4</accession>
<sequence length="142" mass="16178">MAPSIVAPGEPHEGNKPQPLGNFGLIFIFTTSTLCLLYLLWRRASALRAVVSHQLQTWTRTEGQIRLSEDDGPSATEFLTDADDEDVGIVDDGVILGQDEERLRNDHPRTSFQPNIQRQRLYRFLKRKPLEWSILVMLTFVS</sequence>
<proteinExistence type="predicted"/>
<keyword evidence="3" id="KW-1185">Reference proteome</keyword>
<reference evidence="2" key="1">
    <citation type="journal article" date="2020" name="New Phytol.">
        <title>Comparative genomics reveals dynamic genome evolution in host specialist ectomycorrhizal fungi.</title>
        <authorList>
            <person name="Lofgren L.A."/>
            <person name="Nguyen N.H."/>
            <person name="Vilgalys R."/>
            <person name="Ruytinx J."/>
            <person name="Liao H.L."/>
            <person name="Branco S."/>
            <person name="Kuo A."/>
            <person name="LaButti K."/>
            <person name="Lipzen A."/>
            <person name="Andreopoulos W."/>
            <person name="Pangilinan J."/>
            <person name="Riley R."/>
            <person name="Hundley H."/>
            <person name="Na H."/>
            <person name="Barry K."/>
            <person name="Grigoriev I.V."/>
            <person name="Stajich J.E."/>
            <person name="Kennedy P.G."/>
        </authorList>
    </citation>
    <scope>NUCLEOTIDE SEQUENCE</scope>
    <source>
        <strain evidence="2">DOB743</strain>
    </source>
</reference>
<name>A0A9P6ZNB4_9AGAM</name>
<gene>
    <name evidence="2" type="ORF">EV702DRAFT_573005</name>
</gene>
<keyword evidence="1" id="KW-1133">Transmembrane helix</keyword>
<evidence type="ECO:0000313" key="2">
    <source>
        <dbReference type="EMBL" id="KAG1773321.1"/>
    </source>
</evidence>
<evidence type="ECO:0000256" key="1">
    <source>
        <dbReference type="SAM" id="Phobius"/>
    </source>
</evidence>
<dbReference type="AlphaFoldDB" id="A0A9P6ZNB4"/>
<protein>
    <submittedName>
        <fullName evidence="2">Uncharacterized protein</fullName>
    </submittedName>
</protein>
<feature type="transmembrane region" description="Helical" evidence="1">
    <location>
        <begin position="20"/>
        <end position="41"/>
    </location>
</feature>
<keyword evidence="1" id="KW-0472">Membrane</keyword>
<organism evidence="2 3">
    <name type="scientific">Suillus placidus</name>
    <dbReference type="NCBI Taxonomy" id="48579"/>
    <lineage>
        <taxon>Eukaryota</taxon>
        <taxon>Fungi</taxon>
        <taxon>Dikarya</taxon>
        <taxon>Basidiomycota</taxon>
        <taxon>Agaricomycotina</taxon>
        <taxon>Agaricomycetes</taxon>
        <taxon>Agaricomycetidae</taxon>
        <taxon>Boletales</taxon>
        <taxon>Suillineae</taxon>
        <taxon>Suillaceae</taxon>
        <taxon>Suillus</taxon>
    </lineage>
</organism>
<dbReference type="EMBL" id="JABBWD010000048">
    <property type="protein sequence ID" value="KAG1773321.1"/>
    <property type="molecule type" value="Genomic_DNA"/>
</dbReference>
<evidence type="ECO:0000313" key="3">
    <source>
        <dbReference type="Proteomes" id="UP000714275"/>
    </source>
</evidence>
<dbReference type="OrthoDB" id="3198959at2759"/>
<dbReference type="Proteomes" id="UP000714275">
    <property type="component" value="Unassembled WGS sequence"/>
</dbReference>
<keyword evidence="1" id="KW-0812">Transmembrane</keyword>